<organism evidence="3 4">
    <name type="scientific">Stakelama tenebrarum</name>
    <dbReference type="NCBI Taxonomy" id="2711215"/>
    <lineage>
        <taxon>Bacteria</taxon>
        <taxon>Pseudomonadati</taxon>
        <taxon>Pseudomonadota</taxon>
        <taxon>Alphaproteobacteria</taxon>
        <taxon>Sphingomonadales</taxon>
        <taxon>Sphingomonadaceae</taxon>
        <taxon>Stakelama</taxon>
    </lineage>
</organism>
<protein>
    <submittedName>
        <fullName evidence="3">Glycosyltransferase family 1 protein</fullName>
    </submittedName>
</protein>
<dbReference type="Pfam" id="PF00534">
    <property type="entry name" value="Glycos_transf_1"/>
    <property type="match status" value="1"/>
</dbReference>
<proteinExistence type="predicted"/>
<evidence type="ECO:0000259" key="1">
    <source>
        <dbReference type="Pfam" id="PF00534"/>
    </source>
</evidence>
<dbReference type="Pfam" id="PF13439">
    <property type="entry name" value="Glyco_transf_4"/>
    <property type="match status" value="1"/>
</dbReference>
<evidence type="ECO:0000313" key="3">
    <source>
        <dbReference type="EMBL" id="QIG78338.1"/>
    </source>
</evidence>
<feature type="domain" description="Glycosyltransferase subfamily 4-like N-terminal" evidence="2">
    <location>
        <begin position="15"/>
        <end position="174"/>
    </location>
</feature>
<reference evidence="3 4" key="1">
    <citation type="submission" date="2020-02" db="EMBL/GenBank/DDBJ databases">
        <authorList>
            <person name="Zheng R.K."/>
            <person name="Sun C.M."/>
        </authorList>
    </citation>
    <scope>NUCLEOTIDE SEQUENCE [LARGE SCALE GENOMIC DNA]</scope>
    <source>
        <strain evidence="4">zrk23</strain>
    </source>
</reference>
<evidence type="ECO:0000259" key="2">
    <source>
        <dbReference type="Pfam" id="PF13439"/>
    </source>
</evidence>
<dbReference type="Gene3D" id="3.40.50.2000">
    <property type="entry name" value="Glycogen Phosphorylase B"/>
    <property type="match status" value="2"/>
</dbReference>
<dbReference type="EMBL" id="CP049109">
    <property type="protein sequence ID" value="QIG78338.1"/>
    <property type="molecule type" value="Genomic_DNA"/>
</dbReference>
<dbReference type="RefSeq" id="WP_165325337.1">
    <property type="nucleotide sequence ID" value="NZ_CP049109.1"/>
</dbReference>
<dbReference type="InterPro" id="IPR050194">
    <property type="entry name" value="Glycosyltransferase_grp1"/>
</dbReference>
<sequence length="397" mass="44324">MRIVDVNEYYSPTGGGVRTYLDRKMGILAELGHELIVIAPGKENSVEDRPGGGRIHWVKAPRLILDRNYGIFIEGKAIRKLLDELKPDIVECSSPWRPAWIVGGWQGDALKIFFAHNDNIGAYPQRWLDGLANRDQVESMFDWYTQYMNRFLAKYDAFVTNGPTLARRFRRRGMHVDASMPLGIDKGFFSPDLRDEKLRAAILAQIGLPPEGHLLLGMGRHHREKRWSLVIDAVEQAGADLPVGMIMLGDGVDRERLEKRLAGSPHIRMFRPIYDRFRLSQIMASCDALIHGADSEPFGLVGTEALASGLPLIVPDRGGCSDIAEVQFAETYAAGDAQAAADAIRRMAAREPKILRAASRAASQRVRSDRDHAVALMDYYAELLERHRSGASPRQVA</sequence>
<keyword evidence="4" id="KW-1185">Reference proteome</keyword>
<name>A0A6G6Y0U8_9SPHN</name>
<dbReference type="InterPro" id="IPR001296">
    <property type="entry name" value="Glyco_trans_1"/>
</dbReference>
<dbReference type="Proteomes" id="UP000501568">
    <property type="component" value="Chromosome"/>
</dbReference>
<keyword evidence="3" id="KW-0808">Transferase</keyword>
<feature type="domain" description="Glycosyl transferase family 1" evidence="1">
    <location>
        <begin position="204"/>
        <end position="354"/>
    </location>
</feature>
<accession>A0A6G6Y0U8</accession>
<dbReference type="InterPro" id="IPR028098">
    <property type="entry name" value="Glyco_trans_4-like_N"/>
</dbReference>
<gene>
    <name evidence="3" type="ORF">G5C33_00020</name>
</gene>
<dbReference type="GO" id="GO:0016757">
    <property type="term" value="F:glycosyltransferase activity"/>
    <property type="evidence" value="ECO:0007669"/>
    <property type="project" value="InterPro"/>
</dbReference>
<dbReference type="SUPFAM" id="SSF53756">
    <property type="entry name" value="UDP-Glycosyltransferase/glycogen phosphorylase"/>
    <property type="match status" value="1"/>
</dbReference>
<dbReference type="KEGG" id="spzr:G5C33_00020"/>
<dbReference type="PANTHER" id="PTHR45947">
    <property type="entry name" value="SULFOQUINOVOSYL TRANSFERASE SQD2"/>
    <property type="match status" value="1"/>
</dbReference>
<dbReference type="AlphaFoldDB" id="A0A6G6Y0U8"/>
<dbReference type="PANTHER" id="PTHR45947:SF3">
    <property type="entry name" value="SULFOQUINOVOSYL TRANSFERASE SQD2"/>
    <property type="match status" value="1"/>
</dbReference>
<evidence type="ECO:0000313" key="4">
    <source>
        <dbReference type="Proteomes" id="UP000501568"/>
    </source>
</evidence>